<accession>A0A933W7C0</accession>
<dbReference type="InterPro" id="IPR029063">
    <property type="entry name" value="SAM-dependent_MTases_sf"/>
</dbReference>
<dbReference type="Pfam" id="PF13649">
    <property type="entry name" value="Methyltransf_25"/>
    <property type="match status" value="1"/>
</dbReference>
<dbReference type="AlphaFoldDB" id="A0A933W7C0"/>
<dbReference type="GO" id="GO:0008168">
    <property type="term" value="F:methyltransferase activity"/>
    <property type="evidence" value="ECO:0007669"/>
    <property type="project" value="UniProtKB-KW"/>
</dbReference>
<dbReference type="EMBL" id="JACRIW010000019">
    <property type="protein sequence ID" value="MBI5168267.1"/>
    <property type="molecule type" value="Genomic_DNA"/>
</dbReference>
<organism evidence="2 3">
    <name type="scientific">Eiseniibacteriota bacterium</name>
    <dbReference type="NCBI Taxonomy" id="2212470"/>
    <lineage>
        <taxon>Bacteria</taxon>
        <taxon>Candidatus Eiseniibacteriota</taxon>
    </lineage>
</organism>
<dbReference type="GO" id="GO:0032259">
    <property type="term" value="P:methylation"/>
    <property type="evidence" value="ECO:0007669"/>
    <property type="project" value="UniProtKB-KW"/>
</dbReference>
<comment type="caution">
    <text evidence="2">The sequence shown here is derived from an EMBL/GenBank/DDBJ whole genome shotgun (WGS) entry which is preliminary data.</text>
</comment>
<reference evidence="2" key="1">
    <citation type="submission" date="2020-07" db="EMBL/GenBank/DDBJ databases">
        <title>Huge and variable diversity of episymbiotic CPR bacteria and DPANN archaea in groundwater ecosystems.</title>
        <authorList>
            <person name="He C.Y."/>
            <person name="Keren R."/>
            <person name="Whittaker M."/>
            <person name="Farag I.F."/>
            <person name="Doudna J."/>
            <person name="Cate J.H.D."/>
            <person name="Banfield J.F."/>
        </authorList>
    </citation>
    <scope>NUCLEOTIDE SEQUENCE</scope>
    <source>
        <strain evidence="2">NC_groundwater_1813_Pr3_B-0.1um_71_17</strain>
    </source>
</reference>
<dbReference type="CDD" id="cd02440">
    <property type="entry name" value="AdoMet_MTases"/>
    <property type="match status" value="1"/>
</dbReference>
<dbReference type="SUPFAM" id="SSF53335">
    <property type="entry name" value="S-adenosyl-L-methionine-dependent methyltransferases"/>
    <property type="match status" value="1"/>
</dbReference>
<name>A0A933W7C0_UNCEI</name>
<evidence type="ECO:0000313" key="2">
    <source>
        <dbReference type="EMBL" id="MBI5168267.1"/>
    </source>
</evidence>
<keyword evidence="2" id="KW-0489">Methyltransferase</keyword>
<dbReference type="InterPro" id="IPR041698">
    <property type="entry name" value="Methyltransf_25"/>
</dbReference>
<dbReference type="Gene3D" id="3.40.50.150">
    <property type="entry name" value="Vaccinia Virus protein VP39"/>
    <property type="match status" value="1"/>
</dbReference>
<evidence type="ECO:0000313" key="3">
    <source>
        <dbReference type="Proteomes" id="UP000696931"/>
    </source>
</evidence>
<gene>
    <name evidence="2" type="ORF">HZA61_02140</name>
</gene>
<protein>
    <submittedName>
        <fullName evidence="2">Class I SAM-dependent methyltransferase</fullName>
    </submittedName>
</protein>
<feature type="domain" description="Methyltransferase" evidence="1">
    <location>
        <begin position="44"/>
        <end position="140"/>
    </location>
</feature>
<proteinExistence type="predicted"/>
<keyword evidence="2" id="KW-0808">Transferase</keyword>
<sequence length="252" mass="26998">MQERFRWTTIAHRDRALLGPVGDRACDAMLAAAGLAAAATPADVLDIGCGKGEWLVRALVGTPEARGTGIDPNHAFVADAARRAEAAGVAGRVTLVTSAFEPALVADRAFALAICTGASHAFGTYEQALRGLRRLVGDGGAAIVGTGFWRRTPDPGYLAAFGGSEDEMTALEETAALAEANGWRVSARHVSTLEEWDDYEHGYAARVREWVAAHPEDPDAPLFARRIESWAGAYERWGRDTMGFVTFVLVRD</sequence>
<evidence type="ECO:0000259" key="1">
    <source>
        <dbReference type="Pfam" id="PF13649"/>
    </source>
</evidence>
<dbReference type="Proteomes" id="UP000696931">
    <property type="component" value="Unassembled WGS sequence"/>
</dbReference>